<keyword evidence="8" id="KW-0630">Potassium</keyword>
<keyword evidence="4" id="KW-0813">Transport</keyword>
<dbReference type="InterPro" id="IPR006941">
    <property type="entry name" value="RNase_CAF1"/>
</dbReference>
<evidence type="ECO:0000256" key="11">
    <source>
        <dbReference type="ARBA" id="ARBA00023136"/>
    </source>
</evidence>
<keyword evidence="7" id="KW-0631">Potassium channel</keyword>
<comment type="subcellular location">
    <subcellularLocation>
        <location evidence="1">Endomembrane system</location>
        <topology evidence="1">Multi-pass membrane protein</topology>
    </subcellularLocation>
</comment>
<evidence type="ECO:0000256" key="10">
    <source>
        <dbReference type="ARBA" id="ARBA00023065"/>
    </source>
</evidence>
<dbReference type="Pfam" id="PF05197">
    <property type="entry name" value="TRIC"/>
    <property type="match status" value="1"/>
</dbReference>
<dbReference type="PANTHER" id="PTHR12454:SF11">
    <property type="entry name" value="GH25683P"/>
    <property type="match status" value="1"/>
</dbReference>
<evidence type="ECO:0000313" key="15">
    <source>
        <dbReference type="EMBL" id="CAB3405640.1"/>
    </source>
</evidence>
<dbReference type="InterPro" id="IPR036397">
    <property type="entry name" value="RNaseH_sf"/>
</dbReference>
<evidence type="ECO:0000256" key="5">
    <source>
        <dbReference type="ARBA" id="ARBA00022538"/>
    </source>
</evidence>
<feature type="region of interest" description="Disordered" evidence="13">
    <location>
        <begin position="241"/>
        <end position="268"/>
    </location>
</feature>
<evidence type="ECO:0000256" key="13">
    <source>
        <dbReference type="SAM" id="MobiDB-lite"/>
    </source>
</evidence>
<comment type="similarity">
    <text evidence="3">Belongs to the CAF1 family.</text>
</comment>
<gene>
    <name evidence="15" type="ORF">CBOVIS_LOCUS7815</name>
</gene>
<evidence type="ECO:0000256" key="9">
    <source>
        <dbReference type="ARBA" id="ARBA00022989"/>
    </source>
</evidence>
<evidence type="ECO:0000256" key="4">
    <source>
        <dbReference type="ARBA" id="ARBA00022448"/>
    </source>
</evidence>
<evidence type="ECO:0000256" key="8">
    <source>
        <dbReference type="ARBA" id="ARBA00022958"/>
    </source>
</evidence>
<accession>A0A8S1EW15</accession>
<dbReference type="AlphaFoldDB" id="A0A8S1EW15"/>
<evidence type="ECO:0000313" key="16">
    <source>
        <dbReference type="Proteomes" id="UP000494206"/>
    </source>
</evidence>
<dbReference type="GO" id="GO:0005267">
    <property type="term" value="F:potassium channel activity"/>
    <property type="evidence" value="ECO:0007669"/>
    <property type="project" value="UniProtKB-KW"/>
</dbReference>
<dbReference type="Pfam" id="PF04857">
    <property type="entry name" value="CAF1"/>
    <property type="match status" value="2"/>
</dbReference>
<dbReference type="GO" id="GO:0003676">
    <property type="term" value="F:nucleic acid binding"/>
    <property type="evidence" value="ECO:0007669"/>
    <property type="project" value="InterPro"/>
</dbReference>
<evidence type="ECO:0000256" key="2">
    <source>
        <dbReference type="ARBA" id="ARBA00005766"/>
    </source>
</evidence>
<dbReference type="SUPFAM" id="SSF53098">
    <property type="entry name" value="Ribonuclease H-like"/>
    <property type="match status" value="1"/>
</dbReference>
<keyword evidence="6 14" id="KW-0812">Transmembrane</keyword>
<dbReference type="Gene3D" id="3.30.420.10">
    <property type="entry name" value="Ribonuclease H-like superfamily/Ribonuclease H"/>
    <property type="match status" value="1"/>
</dbReference>
<name>A0A8S1EW15_9PELO</name>
<feature type="transmembrane region" description="Helical" evidence="14">
    <location>
        <begin position="56"/>
        <end position="72"/>
    </location>
</feature>
<evidence type="ECO:0000256" key="6">
    <source>
        <dbReference type="ARBA" id="ARBA00022692"/>
    </source>
</evidence>
<feature type="transmembrane region" description="Helical" evidence="14">
    <location>
        <begin position="182"/>
        <end position="201"/>
    </location>
</feature>
<protein>
    <recommendedName>
        <fullName evidence="17">C3H1-type domain-containing protein</fullName>
    </recommendedName>
</protein>
<organism evidence="15 16">
    <name type="scientific">Caenorhabditis bovis</name>
    <dbReference type="NCBI Taxonomy" id="2654633"/>
    <lineage>
        <taxon>Eukaryota</taxon>
        <taxon>Metazoa</taxon>
        <taxon>Ecdysozoa</taxon>
        <taxon>Nematoda</taxon>
        <taxon>Chromadorea</taxon>
        <taxon>Rhabditida</taxon>
        <taxon>Rhabditina</taxon>
        <taxon>Rhabditomorpha</taxon>
        <taxon>Rhabditoidea</taxon>
        <taxon>Rhabditidae</taxon>
        <taxon>Peloderinae</taxon>
        <taxon>Caenorhabditis</taxon>
    </lineage>
</organism>
<keyword evidence="9 14" id="KW-1133">Transmembrane helix</keyword>
<reference evidence="15 16" key="1">
    <citation type="submission" date="2020-04" db="EMBL/GenBank/DDBJ databases">
        <authorList>
            <person name="Laetsch R D."/>
            <person name="Stevens L."/>
            <person name="Kumar S."/>
            <person name="Blaxter L. M."/>
        </authorList>
    </citation>
    <scope>NUCLEOTIDE SEQUENCE [LARGE SCALE GENOMIC DNA]</scope>
</reference>
<keyword evidence="16" id="KW-1185">Reference proteome</keyword>
<dbReference type="Proteomes" id="UP000494206">
    <property type="component" value="Unassembled WGS sequence"/>
</dbReference>
<comment type="similarity">
    <text evidence="2">Belongs to the TMEM38 family.</text>
</comment>
<dbReference type="InterPro" id="IPR012337">
    <property type="entry name" value="RNaseH-like_sf"/>
</dbReference>
<dbReference type="InterPro" id="IPR007866">
    <property type="entry name" value="TRIC_channel"/>
</dbReference>
<dbReference type="PANTHER" id="PTHR12454">
    <property type="entry name" value="TRIMERIC INTRACELLULAR CATION CHANNEL"/>
    <property type="match status" value="1"/>
</dbReference>
<dbReference type="EMBL" id="CADEPM010000004">
    <property type="protein sequence ID" value="CAB3405640.1"/>
    <property type="molecule type" value="Genomic_DNA"/>
</dbReference>
<proteinExistence type="inferred from homology"/>
<keyword evidence="11 14" id="KW-0472">Membrane</keyword>
<evidence type="ECO:0000256" key="3">
    <source>
        <dbReference type="ARBA" id="ARBA00008372"/>
    </source>
</evidence>
<evidence type="ECO:0000256" key="14">
    <source>
        <dbReference type="SAM" id="Phobius"/>
    </source>
</evidence>
<sequence length="717" mass="81194">MIIEVRDDLGTAASIFSRKHPLSCWLSSMLMCFADAFLANFLLGEPVIAPFKRHDDVILATIVWYLVFYAPFDGIYKLAKLTPVKCVLAVMKEVKRAYKISHGVSHAAKHYPHSYLVQILVGTAKGAGSGIVRTLEQLVRGVWLPNHNEILRPTFATKACVAAASILALEKNGTYISAPHDLIYLVIVGFLVYFKLSALLLNVTDPFAPIENLFCAIFMGGIWDAVSRALAAARDRRNGVHANENGSIANGEKKEQMTDTDESGDSKKSKKLHSLNEIKVIEINRHNFNQIWPYLLVCIKASDFIAVDLELSGLGKGIRAKNIEERYLAMREAAKTRSVLSLGITTLKLVHKSEEKKRMKYEAQVFNILTLSVNDFVIEPNALEFLAKHSFDFNRLINSGVKFQSDNCPLSTLFHEIFNTSATFCVHNGLIDLIFIYQQFYGADLPETLDEFRNNLHELFPMDYLPLIDSKYLAEYQTRMTSSYLEYVFRRSQGDNEIESMNRRIHVDIVFPQREMQCIQDATENVKCALPDGFPNHPIPVDLNTHLCLSFANHGFCNNAKCLKVHDVDLAIDSQRVKEQKVIFKRKRRYSNVIAETVADEIENDEKAWKEAKFGAHFKMADFKAKKAAQLSSSGLHRAGVDAFMTAFAVIFQQRLELMKTNRIAQEYLNKLPLTGKDLPLVFGPFKNKRNPDDRHNNIITKISAERERVRGLKNCC</sequence>
<dbReference type="OrthoDB" id="195817at2759"/>
<feature type="transmembrane region" description="Helical" evidence="14">
    <location>
        <begin position="25"/>
        <end position="44"/>
    </location>
</feature>
<dbReference type="GO" id="GO:0012505">
    <property type="term" value="C:endomembrane system"/>
    <property type="evidence" value="ECO:0007669"/>
    <property type="project" value="UniProtKB-SubCell"/>
</dbReference>
<keyword evidence="5" id="KW-0633">Potassium transport</keyword>
<keyword evidence="12" id="KW-0407">Ion channel</keyword>
<comment type="caution">
    <text evidence="15">The sequence shown here is derived from an EMBL/GenBank/DDBJ whole genome shotgun (WGS) entry which is preliminary data.</text>
</comment>
<evidence type="ECO:0000256" key="1">
    <source>
        <dbReference type="ARBA" id="ARBA00004127"/>
    </source>
</evidence>
<dbReference type="GO" id="GO:0042802">
    <property type="term" value="F:identical protein binding"/>
    <property type="evidence" value="ECO:0007669"/>
    <property type="project" value="InterPro"/>
</dbReference>
<evidence type="ECO:0000256" key="7">
    <source>
        <dbReference type="ARBA" id="ARBA00022826"/>
    </source>
</evidence>
<keyword evidence="10" id="KW-0406">Ion transport</keyword>
<dbReference type="GO" id="GO:0016020">
    <property type="term" value="C:membrane"/>
    <property type="evidence" value="ECO:0007669"/>
    <property type="project" value="InterPro"/>
</dbReference>
<evidence type="ECO:0008006" key="17">
    <source>
        <dbReference type="Google" id="ProtNLM"/>
    </source>
</evidence>
<evidence type="ECO:0000256" key="12">
    <source>
        <dbReference type="ARBA" id="ARBA00023303"/>
    </source>
</evidence>